<keyword evidence="5 13" id="KW-0863">Zinc-finger</keyword>
<dbReference type="OrthoDB" id="272357at2759"/>
<evidence type="ECO:0000256" key="9">
    <source>
        <dbReference type="ARBA" id="ARBA00049654"/>
    </source>
</evidence>
<feature type="region of interest" description="Disordered" evidence="14">
    <location>
        <begin position="356"/>
        <end position="379"/>
    </location>
</feature>
<dbReference type="GO" id="GO:0005634">
    <property type="term" value="C:nucleus"/>
    <property type="evidence" value="ECO:0007669"/>
    <property type="project" value="TreeGrafter"/>
</dbReference>
<keyword evidence="17" id="KW-1185">Reference proteome</keyword>
<dbReference type="GO" id="GO:0000463">
    <property type="term" value="P:maturation of LSU-rRNA from tricistronic rRNA transcript (SSU-rRNA, 5.8S rRNA, LSU-rRNA)"/>
    <property type="evidence" value="ECO:0007669"/>
    <property type="project" value="TreeGrafter"/>
</dbReference>
<comment type="subunit">
    <text evidence="10">Interacts with FBL, SNU13, NOP58, NUFIP1, RUVBL1, RUVBL2 and TAF9. Interacts (via HIT-type zinc finger) with the RUVBL1/RUVBL2 complex in the presence of ADP.</text>
</comment>
<evidence type="ECO:0000313" key="18">
    <source>
        <dbReference type="WBParaSite" id="TCLT_0000140801-mRNA-1"/>
    </source>
</evidence>
<dbReference type="PANTHER" id="PTHR13483">
    <property type="entry name" value="BOX C_D SNORNA PROTEIN 1-RELATED"/>
    <property type="match status" value="1"/>
</dbReference>
<evidence type="ECO:0000256" key="10">
    <source>
        <dbReference type="ARBA" id="ARBA00061949"/>
    </source>
</evidence>
<evidence type="ECO:0000256" key="11">
    <source>
        <dbReference type="ARBA" id="ARBA00068630"/>
    </source>
</evidence>
<dbReference type="InterPro" id="IPR007529">
    <property type="entry name" value="Znf_HIT"/>
</dbReference>
<dbReference type="FunFam" id="3.30.60.190:FF:000001">
    <property type="entry name" value="box C/D snoRNA protein 1"/>
    <property type="match status" value="1"/>
</dbReference>
<dbReference type="CDD" id="cd23023">
    <property type="entry name" value="zf-HIT_BCD1"/>
    <property type="match status" value="1"/>
</dbReference>
<evidence type="ECO:0000256" key="6">
    <source>
        <dbReference type="ARBA" id="ARBA00022833"/>
    </source>
</evidence>
<dbReference type="InterPro" id="IPR051639">
    <property type="entry name" value="BCD1"/>
</dbReference>
<dbReference type="AlphaFoldDB" id="A0A0N5CMM3"/>
<evidence type="ECO:0000256" key="7">
    <source>
        <dbReference type="ARBA" id="ARBA00022843"/>
    </source>
</evidence>
<sequence length="489" mass="57030">MVEKGSMLEETSSNSTTSPRLRICDMCQKNVWKYRCPRCSFRTCSLLCSKEHKQKFDCSGEREKSFDVLKRLDDYSPVVAIDDEKFLNKITSSLKNNPENSVEKPEPDILLSIPQSRESRSIQEITTNTKDDEKLGNDGNVTVPVKNSECTMKEINDEKELTSKEQNAVKELNLNQLEWKAVAAKRYLVNNAHRRRIWLTLTPEKEHNSSRHEQYSDTIFWTIKIVFRREEDLESGKRIINDEYMVNNIPETITTATLLRQFIKPKQVGPVISKSDLNAEKMAPFWEAGMDKLILYMPVPIEDKQRFYVIDQTKTILDNMRNRFILEHPTFVITLDNQFNDYVMLSEQEAQELRELQRQKNRAENQSRRHNNYHGRGRSDHAWFMNRRQNNGRGFKRPHCQSHDRGNQGPGRCWKFGRPSRAGYFQDRFCSRVRNMSEMSLSGFETENCNERSSSSLEKVSQNADVQSKSVEVKPKILDNSAHDLIAQL</sequence>
<dbReference type="GO" id="GO:0000492">
    <property type="term" value="P:box C/D snoRNP assembly"/>
    <property type="evidence" value="ECO:0007669"/>
    <property type="project" value="TreeGrafter"/>
</dbReference>
<evidence type="ECO:0000256" key="4">
    <source>
        <dbReference type="ARBA" id="ARBA00022723"/>
    </source>
</evidence>
<evidence type="ECO:0000256" key="2">
    <source>
        <dbReference type="ARBA" id="ARBA00022517"/>
    </source>
</evidence>
<dbReference type="GO" id="GO:0008270">
    <property type="term" value="F:zinc ion binding"/>
    <property type="evidence" value="ECO:0007669"/>
    <property type="project" value="UniProtKB-UniRule"/>
</dbReference>
<evidence type="ECO:0000256" key="5">
    <source>
        <dbReference type="ARBA" id="ARBA00022771"/>
    </source>
</evidence>
<dbReference type="Pfam" id="PF04438">
    <property type="entry name" value="zf-HIT"/>
    <property type="match status" value="1"/>
</dbReference>
<dbReference type="OMA" id="YMPVPIE"/>
<evidence type="ECO:0000259" key="15">
    <source>
        <dbReference type="PROSITE" id="PS51083"/>
    </source>
</evidence>
<feature type="domain" description="HIT-type" evidence="15">
    <location>
        <begin position="24"/>
        <end position="58"/>
    </location>
</feature>
<feature type="compositionally biased region" description="Basic and acidic residues" evidence="14">
    <location>
        <begin position="356"/>
        <end position="367"/>
    </location>
</feature>
<gene>
    <name evidence="16" type="ORF">TCLT_LOCUS1409</name>
</gene>
<accession>A0A0N5CMM3</accession>
<dbReference type="GO" id="GO:0070761">
    <property type="term" value="C:pre-snoRNP complex"/>
    <property type="evidence" value="ECO:0007669"/>
    <property type="project" value="TreeGrafter"/>
</dbReference>
<keyword evidence="1" id="KW-1017">Isopeptide bond</keyword>
<reference evidence="16 17" key="2">
    <citation type="submission" date="2018-11" db="EMBL/GenBank/DDBJ databases">
        <authorList>
            <consortium name="Pathogen Informatics"/>
        </authorList>
    </citation>
    <scope>NUCLEOTIDE SEQUENCE [LARGE SCALE GENOMIC DNA]</scope>
</reference>
<dbReference type="Pfam" id="PF25790">
    <property type="entry name" value="BCD1"/>
    <property type="match status" value="1"/>
</dbReference>
<dbReference type="STRING" id="103827.A0A0N5CMM3"/>
<keyword evidence="7" id="KW-0832">Ubl conjugation</keyword>
<proteinExistence type="inferred from homology"/>
<dbReference type="EMBL" id="UYYF01000177">
    <property type="protein sequence ID" value="VDM96832.1"/>
    <property type="molecule type" value="Genomic_DNA"/>
</dbReference>
<dbReference type="Gene3D" id="3.30.60.190">
    <property type="match status" value="1"/>
</dbReference>
<evidence type="ECO:0000313" key="17">
    <source>
        <dbReference type="Proteomes" id="UP000276776"/>
    </source>
</evidence>
<keyword evidence="4" id="KW-0479">Metal-binding</keyword>
<evidence type="ECO:0000256" key="1">
    <source>
        <dbReference type="ARBA" id="ARBA00022499"/>
    </source>
</evidence>
<evidence type="ECO:0000256" key="14">
    <source>
        <dbReference type="SAM" id="MobiDB-lite"/>
    </source>
</evidence>
<keyword evidence="3" id="KW-0597">Phosphoprotein</keyword>
<dbReference type="SUPFAM" id="SSF144232">
    <property type="entry name" value="HIT/MYND zinc finger-like"/>
    <property type="match status" value="1"/>
</dbReference>
<evidence type="ECO:0000256" key="12">
    <source>
        <dbReference type="ARBA" id="ARBA00077531"/>
    </source>
</evidence>
<dbReference type="InterPro" id="IPR057721">
    <property type="entry name" value="BCD1_alpha/beta"/>
</dbReference>
<evidence type="ECO:0000256" key="3">
    <source>
        <dbReference type="ARBA" id="ARBA00022553"/>
    </source>
</evidence>
<name>A0A0N5CMM3_THECL</name>
<dbReference type="PROSITE" id="PS51083">
    <property type="entry name" value="ZF_HIT"/>
    <property type="match status" value="1"/>
</dbReference>
<evidence type="ECO:0000256" key="8">
    <source>
        <dbReference type="ARBA" id="ARBA00049598"/>
    </source>
</evidence>
<comment type="function">
    <text evidence="8">Required for box C/D snoRNAs accumulation involved in snoRNA processing, snoRNA transport to the nucleolus and ribosome biogenesis.</text>
</comment>
<keyword evidence="6" id="KW-0862">Zinc</keyword>
<dbReference type="Proteomes" id="UP000276776">
    <property type="component" value="Unassembled WGS sequence"/>
</dbReference>
<evidence type="ECO:0000256" key="13">
    <source>
        <dbReference type="PROSITE-ProRule" id="PRU00453"/>
    </source>
</evidence>
<keyword evidence="2" id="KW-0690">Ribosome biogenesis</keyword>
<dbReference type="GO" id="GO:0048254">
    <property type="term" value="P:snoRNA localization"/>
    <property type="evidence" value="ECO:0007669"/>
    <property type="project" value="TreeGrafter"/>
</dbReference>
<evidence type="ECO:0000313" key="16">
    <source>
        <dbReference type="EMBL" id="VDM96832.1"/>
    </source>
</evidence>
<reference evidence="18" key="1">
    <citation type="submission" date="2017-02" db="UniProtKB">
        <authorList>
            <consortium name="WormBaseParasite"/>
        </authorList>
    </citation>
    <scope>IDENTIFICATION</scope>
</reference>
<protein>
    <recommendedName>
        <fullName evidence="11">Box C/D snoRNA protein 1</fullName>
    </recommendedName>
    <alternativeName>
        <fullName evidence="12">Zinc finger HIT domain-containing protein 6</fullName>
    </alternativeName>
</protein>
<feature type="region of interest" description="Disordered" evidence="14">
    <location>
        <begin position="392"/>
        <end position="412"/>
    </location>
</feature>
<organism evidence="18">
    <name type="scientific">Thelazia callipaeda</name>
    <name type="common">Oriental eyeworm</name>
    <name type="synonym">Parasitic nematode</name>
    <dbReference type="NCBI Taxonomy" id="103827"/>
    <lineage>
        <taxon>Eukaryota</taxon>
        <taxon>Metazoa</taxon>
        <taxon>Ecdysozoa</taxon>
        <taxon>Nematoda</taxon>
        <taxon>Chromadorea</taxon>
        <taxon>Rhabditida</taxon>
        <taxon>Spirurina</taxon>
        <taxon>Spiruromorpha</taxon>
        <taxon>Thelazioidea</taxon>
        <taxon>Thelaziidae</taxon>
        <taxon>Thelazia</taxon>
    </lineage>
</organism>
<dbReference type="WBParaSite" id="TCLT_0000140801-mRNA-1">
    <property type="protein sequence ID" value="TCLT_0000140801-mRNA-1"/>
    <property type="gene ID" value="TCLT_0000140801"/>
</dbReference>
<comment type="similarity">
    <text evidence="9">Belongs to the BCD1 family.</text>
</comment>
<dbReference type="PANTHER" id="PTHR13483:SF11">
    <property type="entry name" value="ZINC FINGER HIT DOMAIN-CONTAINING PROTEIN 3"/>
    <property type="match status" value="1"/>
</dbReference>